<name>A0AAD6BAI7_9TELE</name>
<comment type="caution">
    <text evidence="2">The sequence shown here is derived from an EMBL/GenBank/DDBJ whole genome shotgun (WGS) entry which is preliminary data.</text>
</comment>
<dbReference type="Proteomes" id="UP001219934">
    <property type="component" value="Unassembled WGS sequence"/>
</dbReference>
<evidence type="ECO:0000259" key="1">
    <source>
        <dbReference type="Pfam" id="PF08393"/>
    </source>
</evidence>
<evidence type="ECO:0000313" key="3">
    <source>
        <dbReference type="Proteomes" id="UP001219934"/>
    </source>
</evidence>
<dbReference type="GO" id="GO:0030286">
    <property type="term" value="C:dynein complex"/>
    <property type="evidence" value="ECO:0007669"/>
    <property type="project" value="InterPro"/>
</dbReference>
<accession>A0AAD6BAI7</accession>
<sequence>DSRRFEGIDADFKELANAVQQTPNVVEATNKVGLFADLLDILSNGTNPQQVEKHLSKLFDNMAKMQFDADEEERPAQSAVGVFSREEEYVPFSQPCEYTGQVALTCTQIWWTSDVGMAFSRLEEGYDNAMKEFHRKQ</sequence>
<dbReference type="InterPro" id="IPR013602">
    <property type="entry name" value="Dynein_heavy_linker"/>
</dbReference>
<dbReference type="AlphaFoldDB" id="A0AAD6BAI7"/>
<dbReference type="Gene3D" id="3.20.180.20">
    <property type="entry name" value="Dynein heavy chain, N-terminal domain 2"/>
    <property type="match status" value="1"/>
</dbReference>
<dbReference type="GO" id="GO:0007018">
    <property type="term" value="P:microtubule-based movement"/>
    <property type="evidence" value="ECO:0007669"/>
    <property type="project" value="InterPro"/>
</dbReference>
<keyword evidence="3" id="KW-1185">Reference proteome</keyword>
<dbReference type="GO" id="GO:0045505">
    <property type="term" value="F:dynein intermediate chain binding"/>
    <property type="evidence" value="ECO:0007669"/>
    <property type="project" value="InterPro"/>
</dbReference>
<reference evidence="2" key="1">
    <citation type="submission" date="2022-11" db="EMBL/GenBank/DDBJ databases">
        <title>Chromosome-level genome of Pogonophryne albipinna.</title>
        <authorList>
            <person name="Jo E."/>
        </authorList>
    </citation>
    <scope>NUCLEOTIDE SEQUENCE</scope>
    <source>
        <strain evidence="2">SGF0006</strain>
        <tissue evidence="2">Muscle</tissue>
    </source>
</reference>
<dbReference type="EMBL" id="JAPTMU010000008">
    <property type="protein sequence ID" value="KAJ4939812.1"/>
    <property type="molecule type" value="Genomic_DNA"/>
</dbReference>
<dbReference type="InterPro" id="IPR026983">
    <property type="entry name" value="DHC"/>
</dbReference>
<dbReference type="PANTHER" id="PTHR45703">
    <property type="entry name" value="DYNEIN HEAVY CHAIN"/>
    <property type="match status" value="1"/>
</dbReference>
<feature type="non-terminal residue" evidence="2">
    <location>
        <position position="137"/>
    </location>
</feature>
<organism evidence="2 3">
    <name type="scientific">Pogonophryne albipinna</name>
    <dbReference type="NCBI Taxonomy" id="1090488"/>
    <lineage>
        <taxon>Eukaryota</taxon>
        <taxon>Metazoa</taxon>
        <taxon>Chordata</taxon>
        <taxon>Craniata</taxon>
        <taxon>Vertebrata</taxon>
        <taxon>Euteleostomi</taxon>
        <taxon>Actinopterygii</taxon>
        <taxon>Neopterygii</taxon>
        <taxon>Teleostei</taxon>
        <taxon>Neoteleostei</taxon>
        <taxon>Acanthomorphata</taxon>
        <taxon>Eupercaria</taxon>
        <taxon>Perciformes</taxon>
        <taxon>Notothenioidei</taxon>
        <taxon>Pogonophryne</taxon>
    </lineage>
</organism>
<gene>
    <name evidence="2" type="ORF">JOQ06_029248</name>
</gene>
<protein>
    <recommendedName>
        <fullName evidence="1">Dynein heavy chain linker domain-containing protein</fullName>
    </recommendedName>
</protein>
<dbReference type="GO" id="GO:0051959">
    <property type="term" value="F:dynein light intermediate chain binding"/>
    <property type="evidence" value="ECO:0007669"/>
    <property type="project" value="InterPro"/>
</dbReference>
<dbReference type="PANTHER" id="PTHR45703:SF8">
    <property type="entry name" value="DYNEINS HEAVY CHAIN"/>
    <property type="match status" value="1"/>
</dbReference>
<proteinExistence type="predicted"/>
<feature type="non-terminal residue" evidence="2">
    <location>
        <position position="1"/>
    </location>
</feature>
<dbReference type="InterPro" id="IPR042228">
    <property type="entry name" value="Dynein_linker_3"/>
</dbReference>
<dbReference type="Pfam" id="PF08393">
    <property type="entry name" value="DHC_N2"/>
    <property type="match status" value="1"/>
</dbReference>
<evidence type="ECO:0000313" key="2">
    <source>
        <dbReference type="EMBL" id="KAJ4939812.1"/>
    </source>
</evidence>
<feature type="domain" description="Dynein heavy chain linker" evidence="1">
    <location>
        <begin position="37"/>
        <end position="109"/>
    </location>
</feature>